<gene>
    <name evidence="2" type="ORF">ACFOUR_13380</name>
</gene>
<keyword evidence="1" id="KW-1133">Transmembrane helix</keyword>
<evidence type="ECO:0008006" key="4">
    <source>
        <dbReference type="Google" id="ProtNLM"/>
    </source>
</evidence>
<keyword evidence="3" id="KW-1185">Reference proteome</keyword>
<proteinExistence type="predicted"/>
<dbReference type="AlphaFoldDB" id="A0ABD5NQS6"/>
<comment type="caution">
    <text evidence="2">The sequence shown here is derived from an EMBL/GenBank/DDBJ whole genome shotgun (WGS) entry which is preliminary data.</text>
</comment>
<accession>A0ABD5NQS6</accession>
<evidence type="ECO:0000256" key="1">
    <source>
        <dbReference type="SAM" id="Phobius"/>
    </source>
</evidence>
<sequence>MVEHYDRVLVAIAVLLASGWLVGTFTQVPMQLARVVSVLAATPFVYDALVRNPPVSADGTPRGVAAIAWMALVGWTILAAVA</sequence>
<reference evidence="2 3" key="1">
    <citation type="journal article" date="2019" name="Int. J. Syst. Evol. Microbiol.">
        <title>The Global Catalogue of Microorganisms (GCM) 10K type strain sequencing project: providing services to taxonomists for standard genome sequencing and annotation.</title>
        <authorList>
            <consortium name="The Broad Institute Genomics Platform"/>
            <consortium name="The Broad Institute Genome Sequencing Center for Infectious Disease"/>
            <person name="Wu L."/>
            <person name="Ma J."/>
        </authorList>
    </citation>
    <scope>NUCLEOTIDE SEQUENCE [LARGE SCALE GENOMIC DNA]</scope>
    <source>
        <strain evidence="2 3">IBRC-M 10256</strain>
    </source>
</reference>
<organism evidence="2 3">
    <name type="scientific">Halovivax cerinus</name>
    <dbReference type="NCBI Taxonomy" id="1487865"/>
    <lineage>
        <taxon>Archaea</taxon>
        <taxon>Methanobacteriati</taxon>
        <taxon>Methanobacteriota</taxon>
        <taxon>Stenosarchaea group</taxon>
        <taxon>Halobacteria</taxon>
        <taxon>Halobacteriales</taxon>
        <taxon>Natrialbaceae</taxon>
        <taxon>Halovivax</taxon>
    </lineage>
</organism>
<dbReference type="Proteomes" id="UP001595846">
    <property type="component" value="Unassembled WGS sequence"/>
</dbReference>
<dbReference type="RefSeq" id="WP_256532900.1">
    <property type="nucleotide sequence ID" value="NZ_CP101824.1"/>
</dbReference>
<dbReference type="Pfam" id="PF26047">
    <property type="entry name" value="DUF8015"/>
    <property type="match status" value="1"/>
</dbReference>
<evidence type="ECO:0000313" key="3">
    <source>
        <dbReference type="Proteomes" id="UP001595846"/>
    </source>
</evidence>
<keyword evidence="1" id="KW-0812">Transmembrane</keyword>
<name>A0ABD5NQS6_9EURY</name>
<evidence type="ECO:0000313" key="2">
    <source>
        <dbReference type="EMBL" id="MFC3959351.1"/>
    </source>
</evidence>
<dbReference type="InterPro" id="IPR058328">
    <property type="entry name" value="DUF8015"/>
</dbReference>
<keyword evidence="1" id="KW-0472">Membrane</keyword>
<protein>
    <recommendedName>
        <fullName evidence="4">AI-2E family transporter</fullName>
    </recommendedName>
</protein>
<dbReference type="EMBL" id="JBHSAQ010000011">
    <property type="protein sequence ID" value="MFC3959351.1"/>
    <property type="molecule type" value="Genomic_DNA"/>
</dbReference>
<feature type="transmembrane region" description="Helical" evidence="1">
    <location>
        <begin position="64"/>
        <end position="81"/>
    </location>
</feature>
<dbReference type="GeneID" id="73902006"/>